<proteinExistence type="predicted"/>
<organism evidence="3 5">
    <name type="scientific">Batillaria attramentaria</name>
    <dbReference type="NCBI Taxonomy" id="370345"/>
    <lineage>
        <taxon>Eukaryota</taxon>
        <taxon>Metazoa</taxon>
        <taxon>Spiralia</taxon>
        <taxon>Lophotrochozoa</taxon>
        <taxon>Mollusca</taxon>
        <taxon>Gastropoda</taxon>
        <taxon>Caenogastropoda</taxon>
        <taxon>Sorbeoconcha</taxon>
        <taxon>Cerithioidea</taxon>
        <taxon>Batillariidae</taxon>
        <taxon>Batillaria</taxon>
    </lineage>
</organism>
<dbReference type="EMBL" id="JACVVK020000177">
    <property type="protein sequence ID" value="KAK7486560.1"/>
    <property type="molecule type" value="Genomic_DNA"/>
</dbReference>
<sequence>MADIKLVYFPVRARAEPLRMAFELSGKKYENVIIPSEKWAEEKANAPYGQLPYLVVKGKKYGESLALAGYVARECGLAGKTSEDAMRVTEVCSLIADLMTNMGKTQFETDEAKKLTLADLAAYDIVESLLKINADVLSAFPEVTKMRGKVEENPKMKAYLAKRPQTEF</sequence>
<dbReference type="Gene3D" id="3.40.30.10">
    <property type="entry name" value="Glutaredoxin"/>
    <property type="match status" value="1"/>
</dbReference>
<reference evidence="3" key="1">
    <citation type="submission" date="2020-09" db="EMBL/GenBank/DDBJ databases">
        <authorList>
            <person name="Won Y."/>
        </authorList>
    </citation>
    <scope>NUCLEOTIDE SEQUENCE</scope>
    <source>
        <strain evidence="3">Wonlab-2016</strain>
        <tissue evidence="3">Foot muscle</tissue>
    </source>
</reference>
<gene>
    <name evidence="4" type="ORF">BaRGS_00015120</name>
    <name evidence="3" type="ORF">BaRGS_00022226</name>
</gene>
<reference evidence="3" key="3">
    <citation type="submission" date="2023-01" db="EMBL/GenBank/DDBJ databases">
        <authorList>
            <person name="Patra A."/>
        </authorList>
    </citation>
    <scope>NUCLEOTIDE SEQUENCE</scope>
    <source>
        <strain evidence="3">Wonlab-2016</strain>
        <tissue evidence="3">Foot muscle</tissue>
    </source>
</reference>
<dbReference type="PANTHER" id="PTHR11571:SF150">
    <property type="entry name" value="GLUTATHIONE S-TRANSFERASE"/>
    <property type="match status" value="1"/>
</dbReference>
<evidence type="ECO:0008006" key="6">
    <source>
        <dbReference type="Google" id="ProtNLM"/>
    </source>
</evidence>
<evidence type="ECO:0000313" key="3">
    <source>
        <dbReference type="EMBL" id="KAK7486560.1"/>
    </source>
</evidence>
<dbReference type="Proteomes" id="UP001519460">
    <property type="component" value="Unassembled WGS sequence"/>
</dbReference>
<feature type="domain" description="GST C-terminal" evidence="2">
    <location>
        <begin position="25"/>
        <end position="168"/>
    </location>
</feature>
<evidence type="ECO:0000259" key="1">
    <source>
        <dbReference type="PROSITE" id="PS50404"/>
    </source>
</evidence>
<dbReference type="PANTHER" id="PTHR11571">
    <property type="entry name" value="GLUTATHIONE S-TRANSFERASE"/>
    <property type="match status" value="1"/>
</dbReference>
<feature type="domain" description="GST N-terminal" evidence="1">
    <location>
        <begin position="2"/>
        <end position="79"/>
    </location>
</feature>
<dbReference type="InterPro" id="IPR036249">
    <property type="entry name" value="Thioredoxin-like_sf"/>
</dbReference>
<accession>A0ABD0KHT8</accession>
<dbReference type="InterPro" id="IPR036282">
    <property type="entry name" value="Glutathione-S-Trfase_C_sf"/>
</dbReference>
<name>A0ABD0KHT8_9CAEN</name>
<dbReference type="AlphaFoldDB" id="A0ABD0KHT8"/>
<dbReference type="Gene3D" id="1.20.1050.10">
    <property type="match status" value="2"/>
</dbReference>
<evidence type="ECO:0000259" key="2">
    <source>
        <dbReference type="PROSITE" id="PS50405"/>
    </source>
</evidence>
<protein>
    <recommendedName>
        <fullName evidence="6">Glutathione S-transferase</fullName>
    </recommendedName>
</protein>
<dbReference type="Pfam" id="PF13417">
    <property type="entry name" value="GST_N_3"/>
    <property type="match status" value="1"/>
</dbReference>
<dbReference type="Pfam" id="PF14497">
    <property type="entry name" value="GST_C_3"/>
    <property type="match status" value="1"/>
</dbReference>
<dbReference type="SUPFAM" id="SSF47616">
    <property type="entry name" value="GST C-terminal domain-like"/>
    <property type="match status" value="1"/>
</dbReference>
<dbReference type="SUPFAM" id="SSF52833">
    <property type="entry name" value="Thioredoxin-like"/>
    <property type="match status" value="1"/>
</dbReference>
<reference evidence="3 5" key="2">
    <citation type="journal article" date="2023" name="Sci. Data">
        <title>Genome assembly of the Korean intertidal mud-creeper Batillaria attramentaria.</title>
        <authorList>
            <person name="Patra A.K."/>
            <person name="Ho P.T."/>
            <person name="Jun S."/>
            <person name="Lee S.J."/>
            <person name="Kim Y."/>
            <person name="Won Y.J."/>
        </authorList>
    </citation>
    <scope>NUCLEOTIDE SEQUENCE [LARGE SCALE GENOMIC DNA]</scope>
    <source>
        <strain evidence="3">Wonlab-2016</strain>
    </source>
</reference>
<dbReference type="CDD" id="cd03039">
    <property type="entry name" value="GST_N_Sigma_like"/>
    <property type="match status" value="1"/>
</dbReference>
<dbReference type="PROSITE" id="PS50405">
    <property type="entry name" value="GST_CTER"/>
    <property type="match status" value="1"/>
</dbReference>
<dbReference type="InterPro" id="IPR004045">
    <property type="entry name" value="Glutathione_S-Trfase_N"/>
</dbReference>
<keyword evidence="5" id="KW-1185">Reference proteome</keyword>
<dbReference type="InterPro" id="IPR050213">
    <property type="entry name" value="GST_superfamily"/>
</dbReference>
<evidence type="ECO:0000313" key="5">
    <source>
        <dbReference type="Proteomes" id="UP001519460"/>
    </source>
</evidence>
<dbReference type="EMBL" id="JACVVK020000091">
    <property type="protein sequence ID" value="KAK7493608.1"/>
    <property type="molecule type" value="Genomic_DNA"/>
</dbReference>
<dbReference type="PROSITE" id="PS50404">
    <property type="entry name" value="GST_NTER"/>
    <property type="match status" value="1"/>
</dbReference>
<evidence type="ECO:0000313" key="4">
    <source>
        <dbReference type="EMBL" id="KAK7493608.1"/>
    </source>
</evidence>
<comment type="caution">
    <text evidence="3">The sequence shown here is derived from an EMBL/GenBank/DDBJ whole genome shotgun (WGS) entry which is preliminary data.</text>
</comment>
<dbReference type="InterPro" id="IPR010987">
    <property type="entry name" value="Glutathione-S-Trfase_C-like"/>
</dbReference>
<dbReference type="InterPro" id="IPR004046">
    <property type="entry name" value="GST_C"/>
</dbReference>